<reference evidence="2" key="1">
    <citation type="submission" date="2017-09" db="EMBL/GenBank/DDBJ databases">
        <title>Depth-based differentiation of microbial function through sediment-hosted aquifers and enrichment of novel symbionts in the deep terrestrial subsurface.</title>
        <authorList>
            <person name="Probst A.J."/>
            <person name="Ladd B."/>
            <person name="Jarett J.K."/>
            <person name="Geller-Mcgrath D.E."/>
            <person name="Sieber C.M.K."/>
            <person name="Emerson J.B."/>
            <person name="Anantharaman K."/>
            <person name="Thomas B.C."/>
            <person name="Malmstrom R."/>
            <person name="Stieglmeier M."/>
            <person name="Klingl A."/>
            <person name="Woyke T."/>
            <person name="Ryan C.M."/>
            <person name="Banfield J.F."/>
        </authorList>
    </citation>
    <scope>NUCLEOTIDE SEQUENCE [LARGE SCALE GENOMIC DNA]</scope>
</reference>
<gene>
    <name evidence="1" type="ORF">COS52_03225</name>
</gene>
<dbReference type="InterPro" id="IPR029058">
    <property type="entry name" value="AB_hydrolase_fold"/>
</dbReference>
<dbReference type="PANTHER" id="PTHR15394:SF3">
    <property type="entry name" value="SERINE HYDROLASE RBBP9"/>
    <property type="match status" value="1"/>
</dbReference>
<evidence type="ECO:0000313" key="1">
    <source>
        <dbReference type="EMBL" id="PIV08336.1"/>
    </source>
</evidence>
<accession>A0A2M7BS72</accession>
<dbReference type="AlphaFoldDB" id="A0A2M7BS72"/>
<dbReference type="InterPro" id="IPR010662">
    <property type="entry name" value="RBBP9/YdeN"/>
</dbReference>
<organism evidence="1 2">
    <name type="scientific">Candidatus Roizmanbacteria bacterium CG03_land_8_20_14_0_80_39_12</name>
    <dbReference type="NCBI Taxonomy" id="1974847"/>
    <lineage>
        <taxon>Bacteria</taxon>
        <taxon>Candidatus Roizmaniibacteriota</taxon>
    </lineage>
</organism>
<comment type="caution">
    <text evidence="1">The sequence shown here is derived from an EMBL/GenBank/DDBJ whole genome shotgun (WGS) entry which is preliminary data.</text>
</comment>
<proteinExistence type="predicted"/>
<dbReference type="Proteomes" id="UP000230119">
    <property type="component" value="Unassembled WGS sequence"/>
</dbReference>
<dbReference type="SUPFAM" id="SSF53474">
    <property type="entry name" value="alpha/beta-Hydrolases"/>
    <property type="match status" value="1"/>
</dbReference>
<dbReference type="Pfam" id="PF06821">
    <property type="entry name" value="Ser_hydrolase"/>
    <property type="match status" value="1"/>
</dbReference>
<dbReference type="PANTHER" id="PTHR15394">
    <property type="entry name" value="SERINE HYDROLASE RBBP9"/>
    <property type="match status" value="1"/>
</dbReference>
<evidence type="ECO:0008006" key="3">
    <source>
        <dbReference type="Google" id="ProtNLM"/>
    </source>
</evidence>
<dbReference type="GO" id="GO:0016787">
    <property type="term" value="F:hydrolase activity"/>
    <property type="evidence" value="ECO:0007669"/>
    <property type="project" value="InterPro"/>
</dbReference>
<sequence>MKRSAFKILFIHGYTASSQVDFYPALCSQLNTYGIDYVVPNLPGGTHPHVKEWLHILHETIKKNTQPLVIVGHSLGTRAALLYVEKYQPKVEALFLIAAFANRVENAQRKGGNAYSDFFSHRIDVEKVKNMVKKSYILHSRDDHSIAYEQGVEIAKDLNAELITFTDRDHFSSSKNAPFIFTVLKDKLGF</sequence>
<name>A0A2M7BS72_9BACT</name>
<evidence type="ECO:0000313" key="2">
    <source>
        <dbReference type="Proteomes" id="UP000230119"/>
    </source>
</evidence>
<dbReference type="EMBL" id="PEVA01000142">
    <property type="protein sequence ID" value="PIV08336.1"/>
    <property type="molecule type" value="Genomic_DNA"/>
</dbReference>
<protein>
    <recommendedName>
        <fullName evidence="3">AB hydrolase-1 domain-containing protein</fullName>
    </recommendedName>
</protein>
<dbReference type="Gene3D" id="3.40.50.1820">
    <property type="entry name" value="alpha/beta hydrolase"/>
    <property type="match status" value="1"/>
</dbReference>